<comment type="caution">
    <text evidence="4">The sequence shown here is derived from an EMBL/GenBank/DDBJ whole genome shotgun (WGS) entry which is preliminary data.</text>
</comment>
<dbReference type="InterPro" id="IPR015422">
    <property type="entry name" value="PyrdxlP-dep_Trfase_small"/>
</dbReference>
<dbReference type="GO" id="GO:0008483">
    <property type="term" value="F:transaminase activity"/>
    <property type="evidence" value="ECO:0007669"/>
    <property type="project" value="TreeGrafter"/>
</dbReference>
<organism evidence="4 5">
    <name type="scientific">Peribacillus simplex</name>
    <dbReference type="NCBI Taxonomy" id="1478"/>
    <lineage>
        <taxon>Bacteria</taxon>
        <taxon>Bacillati</taxon>
        <taxon>Bacillota</taxon>
        <taxon>Bacilli</taxon>
        <taxon>Bacillales</taxon>
        <taxon>Bacillaceae</taxon>
        <taxon>Peribacillus</taxon>
    </lineage>
</organism>
<feature type="active site" description="Proton acceptor" evidence="1">
    <location>
        <position position="186"/>
    </location>
</feature>
<keyword evidence="5" id="KW-1185">Reference proteome</keyword>
<dbReference type="AlphaFoldDB" id="A0A109MYZ3"/>
<evidence type="ECO:0000313" key="5">
    <source>
        <dbReference type="Proteomes" id="UP000064189"/>
    </source>
</evidence>
<evidence type="ECO:0008006" key="6">
    <source>
        <dbReference type="Google" id="ProtNLM"/>
    </source>
</evidence>
<proteinExistence type="inferred from homology"/>
<dbReference type="InterPro" id="IPR015424">
    <property type="entry name" value="PyrdxlP-dep_Trfase"/>
</dbReference>
<dbReference type="CDD" id="cd00616">
    <property type="entry name" value="AHBA_syn"/>
    <property type="match status" value="1"/>
</dbReference>
<comment type="similarity">
    <text evidence="3">Belongs to the DegT/DnrJ/EryC1 family.</text>
</comment>
<dbReference type="GO" id="GO:0000271">
    <property type="term" value="P:polysaccharide biosynthetic process"/>
    <property type="evidence" value="ECO:0007669"/>
    <property type="project" value="TreeGrafter"/>
</dbReference>
<accession>A0A109MYZ3</accession>
<gene>
    <name evidence="4" type="ORF">AS888_18780</name>
</gene>
<name>A0A109MYZ3_9BACI</name>
<dbReference type="PANTHER" id="PTHR30244:SF34">
    <property type="entry name" value="DTDP-4-AMINO-4,6-DIDEOXYGALACTOSE TRANSAMINASE"/>
    <property type="match status" value="1"/>
</dbReference>
<dbReference type="Gene3D" id="3.90.1150.10">
    <property type="entry name" value="Aspartate Aminotransferase, domain 1"/>
    <property type="match status" value="1"/>
</dbReference>
<keyword evidence="2 3" id="KW-0663">Pyridoxal phosphate</keyword>
<evidence type="ECO:0000256" key="1">
    <source>
        <dbReference type="PIRSR" id="PIRSR000390-1"/>
    </source>
</evidence>
<reference evidence="4 5" key="1">
    <citation type="submission" date="2015-11" db="EMBL/GenBank/DDBJ databases">
        <title>Genome Sequence of Bacillus simplex strain VanAntwerpen2.</title>
        <authorList>
            <person name="Couger M.B."/>
        </authorList>
    </citation>
    <scope>NUCLEOTIDE SEQUENCE [LARGE SCALE GENOMIC DNA]</scope>
    <source>
        <strain evidence="4 5">VanAntwerpen02</strain>
    </source>
</reference>
<dbReference type="InterPro" id="IPR015421">
    <property type="entry name" value="PyrdxlP-dep_Trfase_major"/>
</dbReference>
<dbReference type="EMBL" id="LNNH01000017">
    <property type="protein sequence ID" value="KWW20411.1"/>
    <property type="molecule type" value="Genomic_DNA"/>
</dbReference>
<evidence type="ECO:0000256" key="3">
    <source>
        <dbReference type="RuleBase" id="RU004508"/>
    </source>
</evidence>
<dbReference type="PANTHER" id="PTHR30244">
    <property type="entry name" value="TRANSAMINASE"/>
    <property type="match status" value="1"/>
</dbReference>
<dbReference type="SUPFAM" id="SSF53383">
    <property type="entry name" value="PLP-dependent transferases"/>
    <property type="match status" value="1"/>
</dbReference>
<dbReference type="Pfam" id="PF01041">
    <property type="entry name" value="DegT_DnrJ_EryC1"/>
    <property type="match status" value="1"/>
</dbReference>
<evidence type="ECO:0000313" key="4">
    <source>
        <dbReference type="EMBL" id="KWW20411.1"/>
    </source>
</evidence>
<sequence>METIVNTKPVITDWVKREYLTNVERILDSGRLILGEYTRKFEESVRQYSDSKYAVAISSATAAIEIILKHLDVEGKEVIMPSNTFISPVYAVKNAKGRVVLCDINLEDFNMDLTSLKNAVTPSTKVVLITYIAGRIPDNIFEIKAFCDENDLYLIEDASHAFGATVNGYKAGAIGYAGVFSMYPTKIVTSATGGVITSDDIDLIKYCELSRHHGNENGAVNQVLSGDLLLSEFNALLGYLQVQEAFGMIQVRQEIFSFYQEHLKEVFGEHGLYFQVSSDNATSSFYKIIVMCKSKEQCETFKKHLNACHISTGHCYGTPLHLQPTLLEEYPQASLPNADRFRESHFTLPCHLDLSDGDLKYIVAKCKQAVEHGG</sequence>
<dbReference type="PIRSF" id="PIRSF000390">
    <property type="entry name" value="PLP_StrS"/>
    <property type="match status" value="1"/>
</dbReference>
<dbReference type="GO" id="GO:0030170">
    <property type="term" value="F:pyridoxal phosphate binding"/>
    <property type="evidence" value="ECO:0007669"/>
    <property type="project" value="TreeGrafter"/>
</dbReference>
<feature type="modified residue" description="N6-(pyridoxal phosphate)lysine" evidence="2">
    <location>
        <position position="186"/>
    </location>
</feature>
<evidence type="ECO:0000256" key="2">
    <source>
        <dbReference type="PIRSR" id="PIRSR000390-2"/>
    </source>
</evidence>
<protein>
    <recommendedName>
        <fullName evidence="6">DegT/DnrJ/EryC1/StrS family aminotransferase</fullName>
    </recommendedName>
</protein>
<dbReference type="RefSeq" id="WP_061142037.1">
    <property type="nucleotide sequence ID" value="NZ_LNNH01000017.1"/>
</dbReference>
<dbReference type="Gene3D" id="3.40.640.10">
    <property type="entry name" value="Type I PLP-dependent aspartate aminotransferase-like (Major domain)"/>
    <property type="match status" value="1"/>
</dbReference>
<dbReference type="InterPro" id="IPR000653">
    <property type="entry name" value="DegT/StrS_aminotransferase"/>
</dbReference>
<dbReference type="Proteomes" id="UP000064189">
    <property type="component" value="Unassembled WGS sequence"/>
</dbReference>